<dbReference type="SMART" id="SM00388">
    <property type="entry name" value="HisKA"/>
    <property type="match status" value="1"/>
</dbReference>
<feature type="domain" description="Histidine kinase" evidence="7">
    <location>
        <begin position="197"/>
        <end position="412"/>
    </location>
</feature>
<dbReference type="InterPro" id="IPR050736">
    <property type="entry name" value="Sensor_HK_Regulatory"/>
</dbReference>
<dbReference type="SMART" id="SM00065">
    <property type="entry name" value="GAF"/>
    <property type="match status" value="1"/>
</dbReference>
<dbReference type="PRINTS" id="PR00344">
    <property type="entry name" value="BCTRLSENSOR"/>
</dbReference>
<dbReference type="Pfam" id="PF00512">
    <property type="entry name" value="HisKA"/>
    <property type="match status" value="1"/>
</dbReference>
<dbReference type="InterPro" id="IPR003594">
    <property type="entry name" value="HATPase_dom"/>
</dbReference>
<dbReference type="AlphaFoldDB" id="A0A3B0VEQ2"/>
<evidence type="ECO:0000256" key="5">
    <source>
        <dbReference type="ARBA" id="ARBA00022777"/>
    </source>
</evidence>
<protein>
    <recommendedName>
        <fullName evidence="2">histidine kinase</fullName>
        <ecNumber evidence="2">2.7.13.3</ecNumber>
    </recommendedName>
</protein>
<dbReference type="GO" id="GO:0000155">
    <property type="term" value="F:phosphorelay sensor kinase activity"/>
    <property type="evidence" value="ECO:0007669"/>
    <property type="project" value="InterPro"/>
</dbReference>
<evidence type="ECO:0000259" key="7">
    <source>
        <dbReference type="PROSITE" id="PS50109"/>
    </source>
</evidence>
<dbReference type="InterPro" id="IPR036890">
    <property type="entry name" value="HATPase_C_sf"/>
</dbReference>
<dbReference type="EMBL" id="UOEU01000839">
    <property type="protein sequence ID" value="VAW41391.1"/>
    <property type="molecule type" value="Genomic_DNA"/>
</dbReference>
<dbReference type="InterPro" id="IPR029016">
    <property type="entry name" value="GAF-like_dom_sf"/>
</dbReference>
<dbReference type="InterPro" id="IPR036097">
    <property type="entry name" value="HisK_dim/P_sf"/>
</dbReference>
<dbReference type="PANTHER" id="PTHR43711">
    <property type="entry name" value="TWO-COMPONENT HISTIDINE KINASE"/>
    <property type="match status" value="1"/>
</dbReference>
<dbReference type="FunFam" id="3.30.565.10:FF:000006">
    <property type="entry name" value="Sensor histidine kinase WalK"/>
    <property type="match status" value="1"/>
</dbReference>
<dbReference type="PROSITE" id="PS50109">
    <property type="entry name" value="HIS_KIN"/>
    <property type="match status" value="1"/>
</dbReference>
<evidence type="ECO:0000256" key="2">
    <source>
        <dbReference type="ARBA" id="ARBA00012438"/>
    </source>
</evidence>
<dbReference type="Pfam" id="PF02518">
    <property type="entry name" value="HATPase_c"/>
    <property type="match status" value="1"/>
</dbReference>
<accession>A0A3B0VEQ2</accession>
<organism evidence="8">
    <name type="scientific">hydrothermal vent metagenome</name>
    <dbReference type="NCBI Taxonomy" id="652676"/>
    <lineage>
        <taxon>unclassified sequences</taxon>
        <taxon>metagenomes</taxon>
        <taxon>ecological metagenomes</taxon>
    </lineage>
</organism>
<keyword evidence="6" id="KW-0902">Two-component regulatory system</keyword>
<keyword evidence="5" id="KW-0418">Kinase</keyword>
<gene>
    <name evidence="8" type="ORF">MNBD_CHLOROFLEXI01-2467</name>
</gene>
<dbReference type="InterPro" id="IPR003661">
    <property type="entry name" value="HisK_dim/P_dom"/>
</dbReference>
<name>A0A3B0VEQ2_9ZZZZ</name>
<keyword evidence="3" id="KW-0597">Phosphoprotein</keyword>
<dbReference type="CDD" id="cd00082">
    <property type="entry name" value="HisKA"/>
    <property type="match status" value="1"/>
</dbReference>
<dbReference type="SMART" id="SM00387">
    <property type="entry name" value="HATPase_c"/>
    <property type="match status" value="1"/>
</dbReference>
<dbReference type="Gene3D" id="3.30.565.10">
    <property type="entry name" value="Histidine kinase-like ATPase, C-terminal domain"/>
    <property type="match status" value="1"/>
</dbReference>
<dbReference type="InterPro" id="IPR003018">
    <property type="entry name" value="GAF"/>
</dbReference>
<dbReference type="SUPFAM" id="SSF55874">
    <property type="entry name" value="ATPase domain of HSP90 chaperone/DNA topoisomerase II/histidine kinase"/>
    <property type="match status" value="1"/>
</dbReference>
<dbReference type="Gene3D" id="3.30.450.40">
    <property type="match status" value="1"/>
</dbReference>
<dbReference type="PANTHER" id="PTHR43711:SF1">
    <property type="entry name" value="HISTIDINE KINASE 1"/>
    <property type="match status" value="1"/>
</dbReference>
<sequence length="413" mass="45768">MNDQRPKLNAEKMVRLVEISRVLNATTDLDHLLSRIITEAADLTQAEAASILLLDPRTQQLHFKASSNEVPPEMSNMAVSLDDSIAGAILTVNKPMYIQDVSKDPRWNQNVDDTIAFHTRSILGVPMHNVNQEPVGVLEALNKVGGGDFSVQDLETLSILADIAGVAVEQARLFTELKQANAELSELDQIKTDFIAIASHELRTPLSVILGYVSFLRDESGPEMAEQFDSVLQAAVHLRTLIQDMLNLRYVDAGTAMLTKQQIDLVALVRGMNLESDETAVAKNQTVHVTLPDESLHVITDKDMMEVIIGNLLNNAVKFTPQAGQIKVAVERQGREVWLRIKDSGVGVPEDQLERIFKRFYQVESPLRRKHEGMGLGLSIAKELVELNNGRIWAESSNQQGSEFIIALRLDAP</sequence>
<keyword evidence="4" id="KW-0808">Transferase</keyword>
<comment type="catalytic activity">
    <reaction evidence="1">
        <text>ATP + protein L-histidine = ADP + protein N-phospho-L-histidine.</text>
        <dbReference type="EC" id="2.7.13.3"/>
    </reaction>
</comment>
<evidence type="ECO:0000313" key="8">
    <source>
        <dbReference type="EMBL" id="VAW41391.1"/>
    </source>
</evidence>
<reference evidence="8" key="1">
    <citation type="submission" date="2018-06" db="EMBL/GenBank/DDBJ databases">
        <authorList>
            <person name="Zhirakovskaya E."/>
        </authorList>
    </citation>
    <scope>NUCLEOTIDE SEQUENCE</scope>
</reference>
<evidence type="ECO:0000256" key="6">
    <source>
        <dbReference type="ARBA" id="ARBA00023012"/>
    </source>
</evidence>
<dbReference type="InterPro" id="IPR005467">
    <property type="entry name" value="His_kinase_dom"/>
</dbReference>
<evidence type="ECO:0000256" key="1">
    <source>
        <dbReference type="ARBA" id="ARBA00000085"/>
    </source>
</evidence>
<dbReference type="SUPFAM" id="SSF55781">
    <property type="entry name" value="GAF domain-like"/>
    <property type="match status" value="1"/>
</dbReference>
<dbReference type="SUPFAM" id="SSF47384">
    <property type="entry name" value="Homodimeric domain of signal transducing histidine kinase"/>
    <property type="match status" value="1"/>
</dbReference>
<evidence type="ECO:0000256" key="3">
    <source>
        <dbReference type="ARBA" id="ARBA00022553"/>
    </source>
</evidence>
<dbReference type="Pfam" id="PF01590">
    <property type="entry name" value="GAF"/>
    <property type="match status" value="1"/>
</dbReference>
<dbReference type="InterPro" id="IPR004358">
    <property type="entry name" value="Sig_transdc_His_kin-like_C"/>
</dbReference>
<evidence type="ECO:0000256" key="4">
    <source>
        <dbReference type="ARBA" id="ARBA00022679"/>
    </source>
</evidence>
<dbReference type="Gene3D" id="1.10.287.130">
    <property type="match status" value="1"/>
</dbReference>
<proteinExistence type="predicted"/>
<dbReference type="CDD" id="cd16922">
    <property type="entry name" value="HATPase_EvgS-ArcB-TorS-like"/>
    <property type="match status" value="1"/>
</dbReference>
<dbReference type="EC" id="2.7.13.3" evidence="2"/>